<dbReference type="OrthoDB" id="2919381at2759"/>
<evidence type="ECO:0000256" key="1">
    <source>
        <dbReference type="SAM" id="MobiDB-lite"/>
    </source>
</evidence>
<sequence length="486" mass="55340">MLPPAQFGPNNSSIWDEETRIEYDVIDEDRIKRLIARSRDRRARRNLPPPATGSRPQPGEPGIPGWPYHLLLPPTDSDPRQANHWYNYVPMTWAEARHLMRVAQMDMGEARARISDLLSQVNARPELSGIAGLQLLQSHWRNPDNRRDLPVIVGPRPASPRAFNPPGFVPASTSHLPRPLGRPTPTRQHGRTPTMTAAPATAVPAANTAAGRGQPTYAEPVTAWQDWFAVHQARIPTWMDREADGRPTIASLEFHLLVRRALPARTNLHDRGRWVNMSSILFGIPGLYRHIVERGQYPISTIFAMRRYTGSLEHLTMFHVARWYAHIGVSLEQAARLVRMARRTRNERVGRMLDDTAPFDGEWNVIQDAGTVPTNAQLGPFPRRRRRRRASLPRRRRPDIRACGCNNPSARYHHPTFGTQLGYRSHCSRGQLAHTRGRGDGRRLCCNICFVSARCELSVGQQRRVVHTERMLRRVASFFISTHYDQ</sequence>
<dbReference type="Proteomes" id="UP000193067">
    <property type="component" value="Unassembled WGS sequence"/>
</dbReference>
<feature type="region of interest" description="Disordered" evidence="1">
    <location>
        <begin position="169"/>
        <end position="196"/>
    </location>
</feature>
<protein>
    <submittedName>
        <fullName evidence="2">Uncharacterized protein</fullName>
    </submittedName>
</protein>
<name>A0A1Y2IXB6_TRAC3</name>
<reference evidence="2 3" key="1">
    <citation type="journal article" date="2015" name="Biotechnol. Biofuels">
        <title>Enhanced degradation of softwood versus hardwood by the white-rot fungus Pycnoporus coccineus.</title>
        <authorList>
            <person name="Couturier M."/>
            <person name="Navarro D."/>
            <person name="Chevret D."/>
            <person name="Henrissat B."/>
            <person name="Piumi F."/>
            <person name="Ruiz-Duenas F.J."/>
            <person name="Martinez A.T."/>
            <person name="Grigoriev I.V."/>
            <person name="Riley R."/>
            <person name="Lipzen A."/>
            <person name="Berrin J.G."/>
            <person name="Master E.R."/>
            <person name="Rosso M.N."/>
        </authorList>
    </citation>
    <scope>NUCLEOTIDE SEQUENCE [LARGE SCALE GENOMIC DNA]</scope>
    <source>
        <strain evidence="2 3">BRFM310</strain>
    </source>
</reference>
<dbReference type="AlphaFoldDB" id="A0A1Y2IXB6"/>
<accession>A0A1Y2IXB6</accession>
<feature type="compositionally biased region" description="Low complexity" evidence="1">
    <location>
        <begin position="176"/>
        <end position="196"/>
    </location>
</feature>
<evidence type="ECO:0000313" key="3">
    <source>
        <dbReference type="Proteomes" id="UP000193067"/>
    </source>
</evidence>
<dbReference type="EMBL" id="KZ084095">
    <property type="protein sequence ID" value="OSD04851.1"/>
    <property type="molecule type" value="Genomic_DNA"/>
</dbReference>
<evidence type="ECO:0000313" key="2">
    <source>
        <dbReference type="EMBL" id="OSD04851.1"/>
    </source>
</evidence>
<proteinExistence type="predicted"/>
<gene>
    <name evidence="2" type="ORF">PYCCODRAFT_1363437</name>
</gene>
<feature type="region of interest" description="Disordered" evidence="1">
    <location>
        <begin position="41"/>
        <end position="74"/>
    </location>
</feature>
<keyword evidence="3" id="KW-1185">Reference proteome</keyword>
<organism evidence="2 3">
    <name type="scientific">Trametes coccinea (strain BRFM310)</name>
    <name type="common">Pycnoporus coccineus</name>
    <dbReference type="NCBI Taxonomy" id="1353009"/>
    <lineage>
        <taxon>Eukaryota</taxon>
        <taxon>Fungi</taxon>
        <taxon>Dikarya</taxon>
        <taxon>Basidiomycota</taxon>
        <taxon>Agaricomycotina</taxon>
        <taxon>Agaricomycetes</taxon>
        <taxon>Polyporales</taxon>
        <taxon>Polyporaceae</taxon>
        <taxon>Trametes</taxon>
    </lineage>
</organism>